<organism evidence="5">
    <name type="scientific">human gut metagenome</name>
    <dbReference type="NCBI Taxonomy" id="408170"/>
    <lineage>
        <taxon>unclassified sequences</taxon>
        <taxon>metagenomes</taxon>
        <taxon>organismal metagenomes</taxon>
    </lineage>
</organism>
<dbReference type="Gene3D" id="6.10.250.3150">
    <property type="match status" value="1"/>
</dbReference>
<name>K1SJU3_9ZZZZ</name>
<evidence type="ECO:0000256" key="2">
    <source>
        <dbReference type="SAM" id="Coils"/>
    </source>
</evidence>
<evidence type="ECO:0000313" key="5">
    <source>
        <dbReference type="EMBL" id="EKC47571.1"/>
    </source>
</evidence>
<dbReference type="Pfam" id="PF01551">
    <property type="entry name" value="Peptidase_M23"/>
    <property type="match status" value="1"/>
</dbReference>
<dbReference type="GO" id="GO:0004222">
    <property type="term" value="F:metalloendopeptidase activity"/>
    <property type="evidence" value="ECO:0007669"/>
    <property type="project" value="TreeGrafter"/>
</dbReference>
<dbReference type="PANTHER" id="PTHR21666:SF270">
    <property type="entry name" value="MUREIN HYDROLASE ACTIVATOR ENVC"/>
    <property type="match status" value="1"/>
</dbReference>
<dbReference type="InterPro" id="IPR057309">
    <property type="entry name" value="PcsB_CC"/>
</dbReference>
<dbReference type="InterPro" id="IPR050570">
    <property type="entry name" value="Cell_wall_metabolism_enzyme"/>
</dbReference>
<keyword evidence="2" id="KW-0175">Coiled coil</keyword>
<evidence type="ECO:0000256" key="1">
    <source>
        <dbReference type="ARBA" id="ARBA00022729"/>
    </source>
</evidence>
<dbReference type="Pfam" id="PF24568">
    <property type="entry name" value="CC_PcsB"/>
    <property type="match status" value="1"/>
</dbReference>
<dbReference type="CDD" id="cd12797">
    <property type="entry name" value="M23_peptidase"/>
    <property type="match status" value="1"/>
</dbReference>
<reference evidence="5" key="1">
    <citation type="journal article" date="2013" name="Environ. Microbiol.">
        <title>Microbiota from the distal guts of lean and obese adolescents exhibit partial functional redundancy besides clear differences in community structure.</title>
        <authorList>
            <person name="Ferrer M."/>
            <person name="Ruiz A."/>
            <person name="Lanza F."/>
            <person name="Haange S.B."/>
            <person name="Oberbach A."/>
            <person name="Till H."/>
            <person name="Bargiela R."/>
            <person name="Campoy C."/>
            <person name="Segura M.T."/>
            <person name="Richter M."/>
            <person name="von Bergen M."/>
            <person name="Seifert J."/>
            <person name="Suarez A."/>
        </authorList>
    </citation>
    <scope>NUCLEOTIDE SEQUENCE</scope>
</reference>
<feature type="coiled-coil region" evidence="2">
    <location>
        <begin position="28"/>
        <end position="97"/>
    </location>
</feature>
<dbReference type="SUPFAM" id="SSF57997">
    <property type="entry name" value="Tropomyosin"/>
    <property type="match status" value="1"/>
</dbReference>
<accession>K1SJU3</accession>
<dbReference type="InterPro" id="IPR011055">
    <property type="entry name" value="Dup_hybrid_motif"/>
</dbReference>
<feature type="domain" description="M23ase beta-sheet core" evidence="3">
    <location>
        <begin position="271"/>
        <end position="366"/>
    </location>
</feature>
<keyword evidence="1" id="KW-0732">Signal</keyword>
<protein>
    <submittedName>
        <fullName evidence="5">Secreted protein containing Peptidase M23 domain protein</fullName>
    </submittedName>
</protein>
<feature type="coiled-coil region" evidence="2">
    <location>
        <begin position="134"/>
        <end position="193"/>
    </location>
</feature>
<dbReference type="EMBL" id="AJWZ01010747">
    <property type="protein sequence ID" value="EKC47571.1"/>
    <property type="molecule type" value="Genomic_DNA"/>
</dbReference>
<dbReference type="AlphaFoldDB" id="K1SJU3"/>
<comment type="caution">
    <text evidence="5">The sequence shown here is derived from an EMBL/GenBank/DDBJ whole genome shotgun (WGS) entry which is preliminary data.</text>
</comment>
<evidence type="ECO:0000259" key="3">
    <source>
        <dbReference type="Pfam" id="PF01551"/>
    </source>
</evidence>
<dbReference type="InterPro" id="IPR016047">
    <property type="entry name" value="M23ase_b-sheet_dom"/>
</dbReference>
<sequence>MKKIRMIVCFLIIICLVITTKNVHAVTLKEYEDKVAQYTAELKEKEAKKAKSEAEVAEVKKNIQNIENQITQTEKEISNLQAEIEKSNQEIIKKSTESKKVMEYYQIANGNNAYLEYAFGAETITDMIYRMSIVEQLTEYNDKIMKELKQLIAENNKKKTQLSSKKEELKTLKTQLESEKERIEQEIKSIEGIIPSVQGQINLYQSRVNYYKKKGCKSSDVIGVTCDVPKKVTTGGNRNNNGSNVGTGPLINGSFRFPVDGGSISWGYGGAHKGIDITKNRTCGAQIHPIAAGRVYYVGNTLDVYGAYMVIIVHNINGRLAFSQYAHVQPNIPVGVGQDVDINSTIAYMGTTGYSTGCHLHLETSWDKGWGYNASYSQYIKHIVSPYSIGVPKP</sequence>
<gene>
    <name evidence="5" type="ORF">OBE_15641</name>
</gene>
<evidence type="ECO:0000259" key="4">
    <source>
        <dbReference type="Pfam" id="PF24568"/>
    </source>
</evidence>
<proteinExistence type="predicted"/>
<dbReference type="SUPFAM" id="SSF51261">
    <property type="entry name" value="Duplicated hybrid motif"/>
    <property type="match status" value="1"/>
</dbReference>
<dbReference type="PANTHER" id="PTHR21666">
    <property type="entry name" value="PEPTIDASE-RELATED"/>
    <property type="match status" value="1"/>
</dbReference>
<feature type="domain" description="Peptidoglycan hydrolase PcsB coiled-coil" evidence="4">
    <location>
        <begin position="84"/>
        <end position="150"/>
    </location>
</feature>
<dbReference type="Gene3D" id="2.70.70.10">
    <property type="entry name" value="Glucose Permease (Domain IIA)"/>
    <property type="match status" value="1"/>
</dbReference>